<keyword evidence="2" id="KW-1185">Reference proteome</keyword>
<dbReference type="AlphaFoldDB" id="A0A9W9FYT5"/>
<dbReference type="Proteomes" id="UP001149165">
    <property type="component" value="Unassembled WGS sequence"/>
</dbReference>
<accession>A0A9W9FYT5</accession>
<evidence type="ECO:0000313" key="2">
    <source>
        <dbReference type="Proteomes" id="UP001149165"/>
    </source>
</evidence>
<evidence type="ECO:0000313" key="1">
    <source>
        <dbReference type="EMBL" id="KAJ5108912.1"/>
    </source>
</evidence>
<gene>
    <name evidence="1" type="ORF">N7456_005587</name>
</gene>
<protein>
    <submittedName>
        <fullName evidence="1">Uncharacterized protein</fullName>
    </submittedName>
</protein>
<comment type="caution">
    <text evidence="1">The sequence shown here is derived from an EMBL/GenBank/DDBJ whole genome shotgun (WGS) entry which is preliminary data.</text>
</comment>
<organism evidence="1 2">
    <name type="scientific">Penicillium angulare</name>
    <dbReference type="NCBI Taxonomy" id="116970"/>
    <lineage>
        <taxon>Eukaryota</taxon>
        <taxon>Fungi</taxon>
        <taxon>Dikarya</taxon>
        <taxon>Ascomycota</taxon>
        <taxon>Pezizomycotina</taxon>
        <taxon>Eurotiomycetes</taxon>
        <taxon>Eurotiomycetidae</taxon>
        <taxon>Eurotiales</taxon>
        <taxon>Aspergillaceae</taxon>
        <taxon>Penicillium</taxon>
    </lineage>
</organism>
<sequence>MVVNLQAHHPGYRDISISRSNIELLPDGGSDRDQITTQDLPVGPILADLGRDRDSLPFSFIKLLNSGWLSCVPCLHDAVRPGARHENNFARTVHGKWLICMPEPNPVEAIKPQIRDLLAQHDCLFQEFLSYCHIVASSGIVILKGIDTGGDRSPMM</sequence>
<reference evidence="1" key="2">
    <citation type="journal article" date="2023" name="IMA Fungus">
        <title>Comparative genomic study of the Penicillium genus elucidates a diverse pangenome and 15 lateral gene transfer events.</title>
        <authorList>
            <person name="Petersen C."/>
            <person name="Sorensen T."/>
            <person name="Nielsen M.R."/>
            <person name="Sondergaard T.E."/>
            <person name="Sorensen J.L."/>
            <person name="Fitzpatrick D.A."/>
            <person name="Frisvad J.C."/>
            <person name="Nielsen K.L."/>
        </authorList>
    </citation>
    <scope>NUCLEOTIDE SEQUENCE</scope>
    <source>
        <strain evidence="1">IBT 30069</strain>
    </source>
</reference>
<name>A0A9W9FYT5_9EURO</name>
<proteinExistence type="predicted"/>
<reference evidence="1" key="1">
    <citation type="submission" date="2022-11" db="EMBL/GenBank/DDBJ databases">
        <authorList>
            <person name="Petersen C."/>
        </authorList>
    </citation>
    <scope>NUCLEOTIDE SEQUENCE</scope>
    <source>
        <strain evidence="1">IBT 30069</strain>
    </source>
</reference>
<dbReference type="EMBL" id="JAPQKH010000003">
    <property type="protein sequence ID" value="KAJ5108912.1"/>
    <property type="molecule type" value="Genomic_DNA"/>
</dbReference>